<dbReference type="InterPro" id="IPR007351">
    <property type="entry name" value="YjbR"/>
</dbReference>
<dbReference type="PANTHER" id="PTHR35145:SF1">
    <property type="entry name" value="CYTOPLASMIC PROTEIN"/>
    <property type="match status" value="1"/>
</dbReference>
<dbReference type="EMBL" id="LR134384">
    <property type="protein sequence ID" value="VEH16533.1"/>
    <property type="molecule type" value="Genomic_DNA"/>
</dbReference>
<sequence length="118" mass="14008">MNIEEIRTFALSLHPEVTEDLFTETVLSIRIHDKWFVLIRLETDEPNIAVNMQPDVARELRERYDAIRPAYHMNKEHWSDLFVERLDDGLIKQLITQSYENIIAKLPKKYRASLALTR</sequence>
<accession>A0A3S4X3Q2</accession>
<dbReference type="InterPro" id="IPR038056">
    <property type="entry name" value="YjbR-like_sf"/>
</dbReference>
<name>A0A3S4X3Q2_9BACT</name>
<protein>
    <submittedName>
        <fullName evidence="1">Uncharacterized protein conserved in bacteria</fullName>
    </submittedName>
</protein>
<dbReference type="PANTHER" id="PTHR35145">
    <property type="entry name" value="CYTOPLASMIC PROTEIN-RELATED"/>
    <property type="match status" value="1"/>
</dbReference>
<evidence type="ECO:0000313" key="2">
    <source>
        <dbReference type="Proteomes" id="UP000274578"/>
    </source>
</evidence>
<dbReference type="Proteomes" id="UP000274578">
    <property type="component" value="Chromosome 1"/>
</dbReference>
<dbReference type="RefSeq" id="WP_018920599.1">
    <property type="nucleotide sequence ID" value="NZ_LR134384.1"/>
</dbReference>
<dbReference type="SUPFAM" id="SSF142906">
    <property type="entry name" value="YjbR-like"/>
    <property type="match status" value="1"/>
</dbReference>
<dbReference type="GeneID" id="85013299"/>
<dbReference type="Gene3D" id="3.90.1150.30">
    <property type="match status" value="1"/>
</dbReference>
<evidence type="ECO:0000313" key="1">
    <source>
        <dbReference type="EMBL" id="VEH16533.1"/>
    </source>
</evidence>
<proteinExistence type="predicted"/>
<reference evidence="1 2" key="1">
    <citation type="submission" date="2018-12" db="EMBL/GenBank/DDBJ databases">
        <authorList>
            <consortium name="Pathogen Informatics"/>
        </authorList>
    </citation>
    <scope>NUCLEOTIDE SEQUENCE [LARGE SCALE GENOMIC DNA]</scope>
    <source>
        <strain evidence="1 2">NCTC13071</strain>
    </source>
</reference>
<organism evidence="1 2">
    <name type="scientific">Segatella oris</name>
    <dbReference type="NCBI Taxonomy" id="28135"/>
    <lineage>
        <taxon>Bacteria</taxon>
        <taxon>Pseudomonadati</taxon>
        <taxon>Bacteroidota</taxon>
        <taxon>Bacteroidia</taxon>
        <taxon>Bacteroidales</taxon>
        <taxon>Prevotellaceae</taxon>
        <taxon>Segatella</taxon>
    </lineage>
</organism>
<dbReference type="Pfam" id="PF04237">
    <property type="entry name" value="YjbR"/>
    <property type="match status" value="1"/>
</dbReference>
<gene>
    <name evidence="1" type="primary">yjbR</name>
    <name evidence="1" type="ORF">NCTC13071_02570</name>
</gene>
<dbReference type="AlphaFoldDB" id="A0A3S4X3Q2"/>
<dbReference type="KEGG" id="poc:NCTC13071_02570"/>
<dbReference type="InterPro" id="IPR058532">
    <property type="entry name" value="YjbR/MT2646/Rv2570-like"/>
</dbReference>